<gene>
    <name evidence="2" type="ORF">KIL84_018375</name>
</gene>
<sequence length="148" mass="16531">MPKNSLLQNYSSPGNLHHKAHVKEEGPKRCYRSNSTVQLRNLCPKLKKIKPHPVHVNVAVISTETPETPTVCMTSFVGTSPAEPDREHIKVVRISDRECIGWRDSSAQISLVKQNVVQETDMLPGQMAELILIGRSRIPVPLAKVHVE</sequence>
<evidence type="ECO:0000256" key="1">
    <source>
        <dbReference type="SAM" id="MobiDB-lite"/>
    </source>
</evidence>
<organism evidence="2 3">
    <name type="scientific">Mauremys mutica</name>
    <name type="common">yellowpond turtle</name>
    <dbReference type="NCBI Taxonomy" id="74926"/>
    <lineage>
        <taxon>Eukaryota</taxon>
        <taxon>Metazoa</taxon>
        <taxon>Chordata</taxon>
        <taxon>Craniata</taxon>
        <taxon>Vertebrata</taxon>
        <taxon>Euteleostomi</taxon>
        <taxon>Archelosauria</taxon>
        <taxon>Testudinata</taxon>
        <taxon>Testudines</taxon>
        <taxon>Cryptodira</taxon>
        <taxon>Durocryptodira</taxon>
        <taxon>Testudinoidea</taxon>
        <taxon>Geoemydidae</taxon>
        <taxon>Geoemydinae</taxon>
        <taxon>Mauremys</taxon>
    </lineage>
</organism>
<dbReference type="PANTHER" id="PTHR46888:SF12">
    <property type="match status" value="1"/>
</dbReference>
<dbReference type="EMBL" id="JAHDVG010000463">
    <property type="protein sequence ID" value="KAH1185626.1"/>
    <property type="molecule type" value="Genomic_DNA"/>
</dbReference>
<comment type="caution">
    <text evidence="2">The sequence shown here is derived from an EMBL/GenBank/DDBJ whole genome shotgun (WGS) entry which is preliminary data.</text>
</comment>
<evidence type="ECO:0000313" key="2">
    <source>
        <dbReference type="EMBL" id="KAH1185626.1"/>
    </source>
</evidence>
<feature type="region of interest" description="Disordered" evidence="1">
    <location>
        <begin position="1"/>
        <end position="27"/>
    </location>
</feature>
<protein>
    <submittedName>
        <fullName evidence="2">Uncharacterized protein</fullName>
    </submittedName>
</protein>
<dbReference type="PANTHER" id="PTHR46888">
    <property type="entry name" value="ZINC KNUCKLE DOMAINCONTAINING PROTEIN-RELATED"/>
    <property type="match status" value="1"/>
</dbReference>
<name>A0A9D4B9C7_9SAUR</name>
<reference evidence="2" key="1">
    <citation type="submission" date="2021-09" db="EMBL/GenBank/DDBJ databases">
        <title>The genome of Mauremys mutica provides insights into the evolution of semi-aquatic lifestyle.</title>
        <authorList>
            <person name="Gong S."/>
            <person name="Gao Y."/>
        </authorList>
    </citation>
    <scope>NUCLEOTIDE SEQUENCE</scope>
    <source>
        <strain evidence="2">MM-2020</strain>
        <tissue evidence="2">Muscle</tissue>
    </source>
</reference>
<dbReference type="Proteomes" id="UP000827986">
    <property type="component" value="Unassembled WGS sequence"/>
</dbReference>
<proteinExistence type="predicted"/>
<feature type="compositionally biased region" description="Polar residues" evidence="1">
    <location>
        <begin position="1"/>
        <end position="14"/>
    </location>
</feature>
<evidence type="ECO:0000313" key="3">
    <source>
        <dbReference type="Proteomes" id="UP000827986"/>
    </source>
</evidence>
<dbReference type="AlphaFoldDB" id="A0A9D4B9C7"/>
<keyword evidence="3" id="KW-1185">Reference proteome</keyword>
<accession>A0A9D4B9C7</accession>